<dbReference type="AlphaFoldDB" id="A0A4R3MBI8"/>
<keyword evidence="1" id="KW-1133">Transmembrane helix</keyword>
<evidence type="ECO:0000256" key="1">
    <source>
        <dbReference type="SAM" id="Phobius"/>
    </source>
</evidence>
<feature type="transmembrane region" description="Helical" evidence="1">
    <location>
        <begin position="52"/>
        <end position="72"/>
    </location>
</feature>
<gene>
    <name evidence="2" type="ORF">EDC22_107134</name>
</gene>
<dbReference type="Proteomes" id="UP000295678">
    <property type="component" value="Unassembled WGS sequence"/>
</dbReference>
<sequence length="161" mass="15428">MTGMAPPPIDALALIVALGALAGAAPAPRRFALLATAGMAGGAGFALSGVELPWWTGPVWALGLGVIVYAGVPLAARAGMPVVIAAGLIGGMVLGPRELADAGLAVAGSALMLGLTALLTARPSRRSGVWACQTARLIGGLAALAGAATLILGDAGSGVGS</sequence>
<organism evidence="2 3">
    <name type="scientific">Tepidamorphus gemmatus</name>
    <dbReference type="NCBI Taxonomy" id="747076"/>
    <lineage>
        <taxon>Bacteria</taxon>
        <taxon>Pseudomonadati</taxon>
        <taxon>Pseudomonadota</taxon>
        <taxon>Alphaproteobacteria</taxon>
        <taxon>Hyphomicrobiales</taxon>
        <taxon>Tepidamorphaceae</taxon>
        <taxon>Tepidamorphus</taxon>
    </lineage>
</organism>
<evidence type="ECO:0000313" key="2">
    <source>
        <dbReference type="EMBL" id="TCT09287.1"/>
    </source>
</evidence>
<accession>A0A4R3MBI8</accession>
<feature type="transmembrane region" description="Helical" evidence="1">
    <location>
        <begin position="102"/>
        <end position="121"/>
    </location>
</feature>
<dbReference type="EMBL" id="SMAK01000007">
    <property type="protein sequence ID" value="TCT09287.1"/>
    <property type="molecule type" value="Genomic_DNA"/>
</dbReference>
<feature type="transmembrane region" description="Helical" evidence="1">
    <location>
        <begin position="133"/>
        <end position="153"/>
    </location>
</feature>
<proteinExistence type="predicted"/>
<name>A0A4R3MBI8_9HYPH</name>
<keyword evidence="3" id="KW-1185">Reference proteome</keyword>
<reference evidence="2 3" key="1">
    <citation type="submission" date="2019-03" db="EMBL/GenBank/DDBJ databases">
        <title>Genomic Encyclopedia of Type Strains, Phase IV (KMG-IV): sequencing the most valuable type-strain genomes for metagenomic binning, comparative biology and taxonomic classification.</title>
        <authorList>
            <person name="Goeker M."/>
        </authorList>
    </citation>
    <scope>NUCLEOTIDE SEQUENCE [LARGE SCALE GENOMIC DNA]</scope>
    <source>
        <strain evidence="2 3">DSM 19345</strain>
    </source>
</reference>
<protein>
    <submittedName>
        <fullName evidence="2">Uncharacterized protein</fullName>
    </submittedName>
</protein>
<keyword evidence="1" id="KW-0812">Transmembrane</keyword>
<keyword evidence="1" id="KW-0472">Membrane</keyword>
<feature type="transmembrane region" description="Helical" evidence="1">
    <location>
        <begin position="79"/>
        <end position="96"/>
    </location>
</feature>
<evidence type="ECO:0000313" key="3">
    <source>
        <dbReference type="Proteomes" id="UP000295678"/>
    </source>
</evidence>
<comment type="caution">
    <text evidence="2">The sequence shown here is derived from an EMBL/GenBank/DDBJ whole genome shotgun (WGS) entry which is preliminary data.</text>
</comment>